<evidence type="ECO:0000256" key="1">
    <source>
        <dbReference type="SAM" id="Phobius"/>
    </source>
</evidence>
<keyword evidence="1" id="KW-0812">Transmembrane</keyword>
<feature type="transmembrane region" description="Helical" evidence="1">
    <location>
        <begin position="116"/>
        <end position="136"/>
    </location>
</feature>
<organism evidence="4">
    <name type="scientific">Drosophila rhopaloa</name>
    <name type="common">Fruit fly</name>
    <dbReference type="NCBI Taxonomy" id="1041015"/>
    <lineage>
        <taxon>Eukaryota</taxon>
        <taxon>Metazoa</taxon>
        <taxon>Ecdysozoa</taxon>
        <taxon>Arthropoda</taxon>
        <taxon>Hexapoda</taxon>
        <taxon>Insecta</taxon>
        <taxon>Pterygota</taxon>
        <taxon>Neoptera</taxon>
        <taxon>Endopterygota</taxon>
        <taxon>Diptera</taxon>
        <taxon>Brachycera</taxon>
        <taxon>Muscomorpha</taxon>
        <taxon>Ephydroidea</taxon>
        <taxon>Drosophilidae</taxon>
        <taxon>Drosophila</taxon>
        <taxon>Sophophora</taxon>
    </lineage>
</organism>
<keyword evidence="1" id="KW-0472">Membrane</keyword>
<protein>
    <submittedName>
        <fullName evidence="4">Uncharacterized protein LOC108041843</fullName>
    </submittedName>
</protein>
<reference evidence="2" key="3">
    <citation type="submission" date="2025-05" db="UniProtKB">
        <authorList>
            <consortium name="EnsemblMetazoa"/>
        </authorList>
    </citation>
    <scope>IDENTIFICATION</scope>
</reference>
<reference evidence="3" key="1">
    <citation type="journal article" date="2021" name="Elife">
        <title>Highly contiguous assemblies of 101 drosophilid genomes.</title>
        <authorList>
            <person name="Kim B.Y."/>
            <person name="Wang J.R."/>
            <person name="Miller D.E."/>
            <person name="Barmina O."/>
            <person name="Delaney E."/>
            <person name="Thompson A."/>
            <person name="Comeault A.A."/>
            <person name="Peede D."/>
            <person name="D'Agostino E.R."/>
            <person name="Pelaez J."/>
            <person name="Aguilar J.M."/>
            <person name="Haji D."/>
            <person name="Matsunaga T."/>
            <person name="Armstrong E.E."/>
            <person name="Zych M."/>
            <person name="Ogawa Y."/>
            <person name="Stamenkovic-Radak M."/>
            <person name="Jelic M."/>
            <person name="Veselinovic M.S."/>
            <person name="Tanaskovic M."/>
            <person name="Eric P."/>
            <person name="Gao J.J."/>
            <person name="Katoh T.K."/>
            <person name="Toda M.J."/>
            <person name="Watabe H."/>
            <person name="Watada M."/>
            <person name="Davis J.S."/>
            <person name="Moyle L.C."/>
            <person name="Manoli G."/>
            <person name="Bertolini E."/>
            <person name="Kostal V."/>
            <person name="Hawley R.S."/>
            <person name="Takahashi A."/>
            <person name="Jones C.D."/>
            <person name="Price D.K."/>
            <person name="Whiteman N."/>
            <person name="Kopp A."/>
            <person name="Matute D.R."/>
            <person name="Petrov D.A."/>
        </authorList>
    </citation>
    <scope>NUCLEOTIDE SEQUENCE [LARGE SCALE GENOMIC DNA]</scope>
</reference>
<dbReference type="Proteomes" id="UP001652680">
    <property type="component" value="Unassembled WGS sequence"/>
</dbReference>
<evidence type="ECO:0000313" key="4">
    <source>
        <dbReference type="RefSeq" id="XP_016975379.1"/>
    </source>
</evidence>
<keyword evidence="3" id="KW-1185">Reference proteome</keyword>
<accession>A0A6P4EFS3</accession>
<feature type="transmembrane region" description="Helical" evidence="1">
    <location>
        <begin position="9"/>
        <end position="31"/>
    </location>
</feature>
<dbReference type="EnsemblMetazoa" id="XM_017119890.1">
    <property type="protein sequence ID" value="XP_016975379.1"/>
    <property type="gene ID" value="LOC108041843"/>
</dbReference>
<sequence>MSRQNVIQLFYGTALLTAIMVAPLVTLQLHLDRNELPTAYFRYPGVLSTAVMSLVLTCMAMAPYLVTPTHLETKHKKKYFLAMLPWILVCWFKFAINVKLQLKAIFHVANGNEPQGLVFALVAYCAIFGLALEQMLHWGVIYHLMTEGVLTSVTNFCLPRRAS</sequence>
<reference evidence="4" key="2">
    <citation type="submission" date="2025-04" db="UniProtKB">
        <authorList>
            <consortium name="RefSeq"/>
        </authorList>
    </citation>
    <scope>IDENTIFICATION</scope>
</reference>
<keyword evidence="1" id="KW-1133">Transmembrane helix</keyword>
<dbReference type="RefSeq" id="XP_016975379.1">
    <property type="nucleotide sequence ID" value="XM_017119890.1"/>
</dbReference>
<dbReference type="OrthoDB" id="7861463at2759"/>
<dbReference type="AlphaFoldDB" id="A0A6P4EFS3"/>
<evidence type="ECO:0000313" key="3">
    <source>
        <dbReference type="Proteomes" id="UP001652680"/>
    </source>
</evidence>
<dbReference type="GeneID" id="108041843"/>
<evidence type="ECO:0000313" key="2">
    <source>
        <dbReference type="EnsemblMetazoa" id="XP_016975379.1"/>
    </source>
</evidence>
<proteinExistence type="predicted"/>
<feature type="transmembrane region" description="Helical" evidence="1">
    <location>
        <begin position="43"/>
        <end position="67"/>
    </location>
</feature>
<feature type="transmembrane region" description="Helical" evidence="1">
    <location>
        <begin position="79"/>
        <end position="96"/>
    </location>
</feature>
<name>A0A6P4EFS3_DRORH</name>
<gene>
    <name evidence="4" type="primary">LOC108041843</name>
    <name evidence="2" type="synonym">108041843</name>
</gene>